<feature type="region of interest" description="Disordered" evidence="1">
    <location>
        <begin position="612"/>
        <end position="647"/>
    </location>
</feature>
<dbReference type="EMBL" id="JAEHOE010000009">
    <property type="protein sequence ID" value="KAG2498540.1"/>
    <property type="molecule type" value="Genomic_DNA"/>
</dbReference>
<accession>A0A835Y919</accession>
<feature type="compositionally biased region" description="Low complexity" evidence="1">
    <location>
        <begin position="477"/>
        <end position="493"/>
    </location>
</feature>
<name>A0A835Y919_9CHLO</name>
<feature type="compositionally biased region" description="Gly residues" evidence="1">
    <location>
        <begin position="612"/>
        <end position="624"/>
    </location>
</feature>
<feature type="compositionally biased region" description="Gly residues" evidence="1">
    <location>
        <begin position="350"/>
        <end position="362"/>
    </location>
</feature>
<feature type="compositionally biased region" description="Polar residues" evidence="1">
    <location>
        <begin position="257"/>
        <end position="274"/>
    </location>
</feature>
<comment type="caution">
    <text evidence="2">The sequence shown here is derived from an EMBL/GenBank/DDBJ whole genome shotgun (WGS) entry which is preliminary data.</text>
</comment>
<feature type="compositionally biased region" description="Gly residues" evidence="1">
    <location>
        <begin position="569"/>
        <end position="589"/>
    </location>
</feature>
<feature type="region of interest" description="Disordered" evidence="1">
    <location>
        <begin position="132"/>
        <end position="196"/>
    </location>
</feature>
<feature type="region of interest" description="Disordered" evidence="1">
    <location>
        <begin position="257"/>
        <end position="312"/>
    </location>
</feature>
<evidence type="ECO:0000313" key="2">
    <source>
        <dbReference type="EMBL" id="KAG2498540.1"/>
    </source>
</evidence>
<feature type="compositionally biased region" description="Low complexity" evidence="1">
    <location>
        <begin position="282"/>
        <end position="304"/>
    </location>
</feature>
<evidence type="ECO:0000313" key="3">
    <source>
        <dbReference type="Proteomes" id="UP000612055"/>
    </source>
</evidence>
<keyword evidence="3" id="KW-1185">Reference proteome</keyword>
<feature type="compositionally biased region" description="Gly residues" evidence="1">
    <location>
        <begin position="443"/>
        <end position="452"/>
    </location>
</feature>
<organism evidence="2 3">
    <name type="scientific">Edaphochlamys debaryana</name>
    <dbReference type="NCBI Taxonomy" id="47281"/>
    <lineage>
        <taxon>Eukaryota</taxon>
        <taxon>Viridiplantae</taxon>
        <taxon>Chlorophyta</taxon>
        <taxon>core chlorophytes</taxon>
        <taxon>Chlorophyceae</taxon>
        <taxon>CS clade</taxon>
        <taxon>Chlamydomonadales</taxon>
        <taxon>Chlamydomonadales incertae sedis</taxon>
        <taxon>Edaphochlamys</taxon>
    </lineage>
</organism>
<reference evidence="2" key="1">
    <citation type="journal article" date="2020" name="bioRxiv">
        <title>Comparative genomics of Chlamydomonas.</title>
        <authorList>
            <person name="Craig R.J."/>
            <person name="Hasan A.R."/>
            <person name="Ness R.W."/>
            <person name="Keightley P.D."/>
        </authorList>
    </citation>
    <scope>NUCLEOTIDE SEQUENCE</scope>
    <source>
        <strain evidence="2">CCAP 11/70</strain>
    </source>
</reference>
<proteinExistence type="predicted"/>
<evidence type="ECO:0000256" key="1">
    <source>
        <dbReference type="SAM" id="MobiDB-lite"/>
    </source>
</evidence>
<feature type="region of interest" description="Disordered" evidence="1">
    <location>
        <begin position="336"/>
        <end position="493"/>
    </location>
</feature>
<protein>
    <submittedName>
        <fullName evidence="2">Uncharacterized protein</fullName>
    </submittedName>
</protein>
<feature type="compositionally biased region" description="Pro residues" evidence="1">
    <location>
        <begin position="466"/>
        <end position="476"/>
    </location>
</feature>
<dbReference type="AlphaFoldDB" id="A0A835Y919"/>
<dbReference type="Proteomes" id="UP000612055">
    <property type="component" value="Unassembled WGS sequence"/>
</dbReference>
<sequence>MSKANLVRGNPGSSRRVGMARLQYGDSLDLEVDLDAYVEPLQIQDLVEAEAAQTAAAAAHSAPLDAPSPDLWDRSLVDSVSGSTEAAASVLERPPQGATLFARRATPPAPGALSASATPVSLQALGRAGTFGRASSGTGVASSGPGMGPGRASSGTGMASPGMGQPPTRPPSGQGAVSSPVQALSGAEAREGPGLTGSGLGISVGFLFRSSISGVDMSTSTNSGANTGVGTGASSVLSGAGTARAASPGGARLLPRVSSQAAYQSGAGTNTASTPGPGGLGLPVVSGQGPQSPVGRSSSVSRSRGWGGDDMARSSKMLTQLSSLAQEPIEPAGGYGMYGNRCSSPSGRLGSSGGGGGGGTGSGTPRSYSRRSQEAGPWFTGTNNAGPGSGDGPESPTRSLHSRSGPRGGTGGGEAPAPGQAPPPSRGGSSGRPPALSVSVGPDAGGDGGGGYEAPTSPLAASSPLPRSPMPPPGLPSRPSMRRGAAGSLSGADSPTAAAIAAAGGPAAMGSRLSGAAPALQALGGSRSLAYRRPLLSEGGSPPAAAPAPPACSSPIGGSRSGPLVGPGRSAGGGGGGEAAHQGSSGGPPLGLSSPLGRGSLSRGAYLGAGAVGGGVSAGGGDGPDGSEAGAGRDGAFKRSNSLLPSL</sequence>
<gene>
    <name evidence="2" type="ORF">HYH03_003291</name>
</gene>
<feature type="region of interest" description="Disordered" evidence="1">
    <location>
        <begin position="533"/>
        <end position="598"/>
    </location>
</feature>